<feature type="transmembrane region" description="Helical" evidence="8">
    <location>
        <begin position="74"/>
        <end position="93"/>
    </location>
</feature>
<feature type="transmembrane region" description="Helical" evidence="8">
    <location>
        <begin position="324"/>
        <end position="345"/>
    </location>
</feature>
<feature type="transmembrane region" description="Helical" evidence="8">
    <location>
        <begin position="178"/>
        <end position="200"/>
    </location>
</feature>
<feature type="transmembrane region" description="Helical" evidence="8">
    <location>
        <begin position="429"/>
        <end position="447"/>
    </location>
</feature>
<dbReference type="PANTHER" id="PTHR47019">
    <property type="entry name" value="LIPID II FLIPPASE MURJ"/>
    <property type="match status" value="1"/>
</dbReference>
<feature type="transmembrane region" description="Helical" evidence="8">
    <location>
        <begin position="395"/>
        <end position="417"/>
    </location>
</feature>
<feature type="transmembrane region" description="Helical" evidence="8">
    <location>
        <begin position="262"/>
        <end position="282"/>
    </location>
</feature>
<keyword evidence="10" id="KW-1185">Reference proteome</keyword>
<evidence type="ECO:0000313" key="10">
    <source>
        <dbReference type="Proteomes" id="UP001206924"/>
    </source>
</evidence>
<feature type="transmembrane region" description="Helical" evidence="8">
    <location>
        <begin position="105"/>
        <end position="132"/>
    </location>
</feature>
<feature type="transmembrane region" description="Helical" evidence="8">
    <location>
        <begin position="357"/>
        <end position="383"/>
    </location>
</feature>
<evidence type="ECO:0000256" key="2">
    <source>
        <dbReference type="ARBA" id="ARBA00022475"/>
    </source>
</evidence>
<dbReference type="PRINTS" id="PR01806">
    <property type="entry name" value="VIRFACTRMVIN"/>
</dbReference>
<organism evidence="9 10">
    <name type="scientific">Arthrobacter jinronghuae</name>
    <dbReference type="NCBI Taxonomy" id="2964609"/>
    <lineage>
        <taxon>Bacteria</taxon>
        <taxon>Bacillati</taxon>
        <taxon>Actinomycetota</taxon>
        <taxon>Actinomycetes</taxon>
        <taxon>Micrococcales</taxon>
        <taxon>Micrococcaceae</taxon>
        <taxon>Arthrobacter</taxon>
    </lineage>
</organism>
<proteinExistence type="predicted"/>
<evidence type="ECO:0000256" key="6">
    <source>
        <dbReference type="ARBA" id="ARBA00022989"/>
    </source>
</evidence>
<feature type="transmembrane region" description="Helical" evidence="8">
    <location>
        <begin position="220"/>
        <end position="241"/>
    </location>
</feature>
<dbReference type="Pfam" id="PF03023">
    <property type="entry name" value="MurJ"/>
    <property type="match status" value="1"/>
</dbReference>
<protein>
    <submittedName>
        <fullName evidence="9">MATE family efflux transporter</fullName>
    </submittedName>
</protein>
<feature type="transmembrane region" description="Helical" evidence="8">
    <location>
        <begin position="459"/>
        <end position="480"/>
    </location>
</feature>
<feature type="transmembrane region" description="Helical" evidence="8">
    <location>
        <begin position="492"/>
        <end position="513"/>
    </location>
</feature>
<keyword evidence="5" id="KW-0573">Peptidoglycan synthesis</keyword>
<keyword evidence="4" id="KW-0133">Cell shape</keyword>
<dbReference type="Proteomes" id="UP001206924">
    <property type="component" value="Unassembled WGS sequence"/>
</dbReference>
<dbReference type="InterPro" id="IPR004268">
    <property type="entry name" value="MurJ"/>
</dbReference>
<comment type="caution">
    <text evidence="9">The sequence shown here is derived from an EMBL/GenBank/DDBJ whole genome shotgun (WGS) entry which is preliminary data.</text>
</comment>
<evidence type="ECO:0000256" key="5">
    <source>
        <dbReference type="ARBA" id="ARBA00022984"/>
    </source>
</evidence>
<evidence type="ECO:0000256" key="3">
    <source>
        <dbReference type="ARBA" id="ARBA00022692"/>
    </source>
</evidence>
<keyword evidence="6 8" id="KW-1133">Transmembrane helix</keyword>
<gene>
    <name evidence="9" type="ORF">NNX28_16140</name>
</gene>
<dbReference type="InterPro" id="IPR051050">
    <property type="entry name" value="Lipid_II_flippase_MurJ/MviN"/>
</dbReference>
<evidence type="ECO:0000256" key="4">
    <source>
        <dbReference type="ARBA" id="ARBA00022960"/>
    </source>
</evidence>
<keyword evidence="2" id="KW-1003">Cell membrane</keyword>
<keyword evidence="7 8" id="KW-0472">Membrane</keyword>
<accession>A0ABT1NV24</accession>
<dbReference type="PANTHER" id="PTHR47019:SF1">
    <property type="entry name" value="LIPID II FLIPPASE MURJ"/>
    <property type="match status" value="1"/>
</dbReference>
<feature type="transmembrane region" description="Helical" evidence="8">
    <location>
        <begin position="144"/>
        <end position="166"/>
    </location>
</feature>
<evidence type="ECO:0000313" key="9">
    <source>
        <dbReference type="EMBL" id="MCQ1951452.1"/>
    </source>
</evidence>
<feature type="transmembrane region" description="Helical" evidence="8">
    <location>
        <begin position="49"/>
        <end position="68"/>
    </location>
</feature>
<evidence type="ECO:0000256" key="7">
    <source>
        <dbReference type="ARBA" id="ARBA00023136"/>
    </source>
</evidence>
<sequence>MSSAAAARNAENAAPGAPSAPGRVSAARASAVMAAGTVVSRVLGLVRTALLATAIGASAGVSDLFSYANALPNFIYLMLAGGVFNAVLVPQIVRASRQPDRGADYVSRILTLAVAALLVLTVLVTLAAPVIIEAATRFTDGNLTLATAFAYWCLPQIFFYGLYAVLGQILNANGSFGPYMWAPVVNNLVSIGALVVFLSLMGAEQAEGYKPETWTPAHTVLLAGGMTLGVALQALLLFLPLRRLKLGLKPTFGLRGTGLGRTGRLASVTIITMALGNGLYFVNLYVATIASDARQALIEQGRPARIAGLTNLDIGAMVYQLPHAVIALSLATVMFNQLSAAYAGGNLPEVRAVLSRGLRLTGVATVFGAAALLAFAGPLGMLFSESPGAAALNGIIIAILAVGAPFLSANFLLGRVFYAGEDVKTPLKIQLVLSGVGVVLAVIAGVLDPRFIVPTLAVAYSLGNVIAVVVSHVFLTRAIGPYGAGHIFDAHVRFAVAGIVAALAGTAVSWAFGGYDAGGYLWQSKFHAVVVLAVGGVVMGAVYLGMLKLLRVAELGQLAGSLQALVRGRS</sequence>
<reference evidence="9 10" key="1">
    <citation type="submission" date="2022-07" db="EMBL/GenBank/DDBJ databases">
        <title>Novel species in genus Arthrobacter.</title>
        <authorList>
            <person name="Liu Y."/>
        </authorList>
    </citation>
    <scope>NUCLEOTIDE SEQUENCE [LARGE SCALE GENOMIC DNA]</scope>
    <source>
        <strain evidence="10">zg-Y859</strain>
    </source>
</reference>
<name>A0ABT1NV24_9MICC</name>
<feature type="transmembrane region" description="Helical" evidence="8">
    <location>
        <begin position="525"/>
        <end position="546"/>
    </location>
</feature>
<dbReference type="EMBL" id="JANFLP010000018">
    <property type="protein sequence ID" value="MCQ1951452.1"/>
    <property type="molecule type" value="Genomic_DNA"/>
</dbReference>
<comment type="subcellular location">
    <subcellularLocation>
        <location evidence="1">Cell membrane</location>
        <topology evidence="1">Multi-pass membrane protein</topology>
    </subcellularLocation>
</comment>
<dbReference type="RefSeq" id="WP_255866483.1">
    <property type="nucleotide sequence ID" value="NZ_CP104263.1"/>
</dbReference>
<keyword evidence="3 8" id="KW-0812">Transmembrane</keyword>
<evidence type="ECO:0000256" key="1">
    <source>
        <dbReference type="ARBA" id="ARBA00004651"/>
    </source>
</evidence>
<evidence type="ECO:0000256" key="8">
    <source>
        <dbReference type="SAM" id="Phobius"/>
    </source>
</evidence>